<evidence type="ECO:0000313" key="1">
    <source>
        <dbReference type="EMBL" id="EDR46373.1"/>
    </source>
</evidence>
<accession>B0G9L9</accession>
<dbReference type="AlphaFoldDB" id="B0G9L9"/>
<reference evidence="1 2" key="2">
    <citation type="submission" date="2007-10" db="EMBL/GenBank/DDBJ databases">
        <authorList>
            <person name="Fulton L."/>
            <person name="Clifton S."/>
            <person name="Fulton B."/>
            <person name="Xu J."/>
            <person name="Minx P."/>
            <person name="Pepin K.H."/>
            <person name="Johnson M."/>
            <person name="Thiruvilangam P."/>
            <person name="Bhonagiri V."/>
            <person name="Nash W.E."/>
            <person name="Wang C."/>
            <person name="Mardis E.R."/>
            <person name="Wilson R.K."/>
        </authorList>
    </citation>
    <scope>NUCLEOTIDE SEQUENCE [LARGE SCALE GENOMIC DNA]</scope>
    <source>
        <strain evidence="1 2">ATCC 27755</strain>
    </source>
</reference>
<protein>
    <submittedName>
        <fullName evidence="1">Uncharacterized protein</fullName>
    </submittedName>
</protein>
<organism evidence="1 2">
    <name type="scientific">Dorea formicigenerans ATCC 27755</name>
    <dbReference type="NCBI Taxonomy" id="411461"/>
    <lineage>
        <taxon>Bacteria</taxon>
        <taxon>Bacillati</taxon>
        <taxon>Bacillota</taxon>
        <taxon>Clostridia</taxon>
        <taxon>Lachnospirales</taxon>
        <taxon>Lachnospiraceae</taxon>
        <taxon>Dorea</taxon>
    </lineage>
</organism>
<dbReference type="STRING" id="411461.DORFOR_02985"/>
<reference evidence="1 2" key="1">
    <citation type="submission" date="2007-10" db="EMBL/GenBank/DDBJ databases">
        <title>Draft genome sequence of Dorea formicigenerans(ATCC 27755).</title>
        <authorList>
            <person name="Sudarsanam P."/>
            <person name="Ley R."/>
            <person name="Guruge J."/>
            <person name="Turnbaugh P.J."/>
            <person name="Mahowald M."/>
            <person name="Liep D."/>
            <person name="Gordon J."/>
        </authorList>
    </citation>
    <scope>NUCLEOTIDE SEQUENCE [LARGE SCALE GENOMIC DNA]</scope>
    <source>
        <strain evidence="1 2">ATCC 27755</strain>
    </source>
</reference>
<comment type="caution">
    <text evidence="1">The sequence shown here is derived from an EMBL/GenBank/DDBJ whole genome shotgun (WGS) entry which is preliminary data.</text>
</comment>
<gene>
    <name evidence="1" type="ORF">DORFOR_02985</name>
</gene>
<evidence type="ECO:0000313" key="2">
    <source>
        <dbReference type="Proteomes" id="UP000005359"/>
    </source>
</evidence>
<name>B0G9L9_9FIRM</name>
<dbReference type="Proteomes" id="UP000005359">
    <property type="component" value="Unassembled WGS sequence"/>
</dbReference>
<dbReference type="EMBL" id="AAXA02000015">
    <property type="protein sequence ID" value="EDR46373.1"/>
    <property type="molecule type" value="Genomic_DNA"/>
</dbReference>
<dbReference type="PaxDb" id="411461-DORFOR_02985"/>
<proteinExistence type="predicted"/>
<sequence length="52" mass="5863">MLDYIGIFQKMKNAGILENSRFPALLRAGDERIELPPKVLETPIIPLDQSPI</sequence>